<accession>R9P5S9</accession>
<dbReference type="Proteomes" id="UP000014071">
    <property type="component" value="Unassembled WGS sequence"/>
</dbReference>
<evidence type="ECO:0000256" key="2">
    <source>
        <dbReference type="SAM" id="Phobius"/>
    </source>
</evidence>
<feature type="region of interest" description="Disordered" evidence="1">
    <location>
        <begin position="271"/>
        <end position="295"/>
    </location>
</feature>
<feature type="compositionally biased region" description="Basic and acidic residues" evidence="1">
    <location>
        <begin position="360"/>
        <end position="371"/>
    </location>
</feature>
<proteinExistence type="predicted"/>
<evidence type="ECO:0000313" key="3">
    <source>
        <dbReference type="EMBL" id="GAC93450.1"/>
    </source>
</evidence>
<feature type="compositionally biased region" description="Polar residues" evidence="1">
    <location>
        <begin position="68"/>
        <end position="80"/>
    </location>
</feature>
<dbReference type="OrthoDB" id="10513081at2759"/>
<feature type="region of interest" description="Disordered" evidence="1">
    <location>
        <begin position="227"/>
        <end position="257"/>
    </location>
</feature>
<dbReference type="RefSeq" id="XP_012187037.1">
    <property type="nucleotide sequence ID" value="XM_012331647.1"/>
</dbReference>
<feature type="compositionally biased region" description="Polar residues" evidence="1">
    <location>
        <begin position="18"/>
        <end position="28"/>
    </location>
</feature>
<dbReference type="GeneID" id="24106316"/>
<keyword evidence="4" id="KW-1185">Reference proteome</keyword>
<feature type="compositionally biased region" description="Basic and acidic residues" evidence="1">
    <location>
        <begin position="271"/>
        <end position="291"/>
    </location>
</feature>
<sequence>MRLASCIRIGFGVVSATLGPSINPTCHSGSIAKEGRAGGDSRKRNLDGQHRGNSQVADDITMEDDLSTPLNHSSPSDQTPLSSDAGSSLPSSTDSSSSSSSDPLSPSTSHADADNNPGSSGSSYTNPLSLAAGISSSPIASTTTTTPSNSTALPTVTLGYPPIPTASNLDQGGLNSTLSNTSPTQNPPSSGTSSSRTKSIAVGVTVPMITIAIGLIAFWVLVKRRRRGRERDAEKADDRNVDGNETPGAETQANTETKEAELIFGSLEQDIKPTDRVREVQDRGGSDEGSHASRSTVRFRVDEAKAANLPNEQVPVSPSIAQVPLPQGGGGNDMLATGTPNITRVRSKRKPVPKLVETTAEAHETHPDVKR</sequence>
<gene>
    <name evidence="3" type="ORF">PHSY_001015</name>
</gene>
<dbReference type="HOGENOM" id="CLU_746230_0_0_1"/>
<evidence type="ECO:0000256" key="1">
    <source>
        <dbReference type="SAM" id="MobiDB-lite"/>
    </source>
</evidence>
<feature type="region of interest" description="Disordered" evidence="1">
    <location>
        <begin position="139"/>
        <end position="197"/>
    </location>
</feature>
<feature type="compositionally biased region" description="Polar residues" evidence="1">
    <location>
        <begin position="116"/>
        <end position="126"/>
    </location>
</feature>
<feature type="compositionally biased region" description="Low complexity" evidence="1">
    <location>
        <begin position="139"/>
        <end position="155"/>
    </location>
</feature>
<keyword evidence="2" id="KW-1133">Transmembrane helix</keyword>
<organism evidence="3 4">
    <name type="scientific">Pseudozyma hubeiensis (strain SY62)</name>
    <name type="common">Yeast</name>
    <dbReference type="NCBI Taxonomy" id="1305764"/>
    <lineage>
        <taxon>Eukaryota</taxon>
        <taxon>Fungi</taxon>
        <taxon>Dikarya</taxon>
        <taxon>Basidiomycota</taxon>
        <taxon>Ustilaginomycotina</taxon>
        <taxon>Ustilaginomycetes</taxon>
        <taxon>Ustilaginales</taxon>
        <taxon>Ustilaginaceae</taxon>
        <taxon>Pseudozyma</taxon>
    </lineage>
</organism>
<evidence type="ECO:0000313" key="4">
    <source>
        <dbReference type="Proteomes" id="UP000014071"/>
    </source>
</evidence>
<feature type="compositionally biased region" description="Polar residues" evidence="1">
    <location>
        <begin position="165"/>
        <end position="174"/>
    </location>
</feature>
<keyword evidence="2" id="KW-0472">Membrane</keyword>
<feature type="region of interest" description="Disordered" evidence="1">
    <location>
        <begin position="18"/>
        <end position="127"/>
    </location>
</feature>
<reference evidence="4" key="1">
    <citation type="journal article" date="2013" name="Genome Announc.">
        <title>Draft genome sequence of the basidiomycetous yeast-like fungus Pseudozyma hubeiensis SY62, which produces an abundant amount of the biosurfactant mannosylerythritol lipids.</title>
        <authorList>
            <person name="Konishi M."/>
            <person name="Hatada Y."/>
            <person name="Horiuchi J."/>
        </authorList>
    </citation>
    <scope>NUCLEOTIDE SEQUENCE [LARGE SCALE GENOMIC DNA]</scope>
    <source>
        <strain evidence="4">SY62</strain>
    </source>
</reference>
<feature type="transmembrane region" description="Helical" evidence="2">
    <location>
        <begin position="200"/>
        <end position="222"/>
    </location>
</feature>
<dbReference type="AlphaFoldDB" id="R9P5S9"/>
<protein>
    <submittedName>
        <fullName evidence="3">Chitinase</fullName>
    </submittedName>
</protein>
<feature type="compositionally biased region" description="Low complexity" evidence="1">
    <location>
        <begin position="81"/>
        <end position="109"/>
    </location>
</feature>
<feature type="region of interest" description="Disordered" evidence="1">
    <location>
        <begin position="322"/>
        <end position="371"/>
    </location>
</feature>
<name>R9P5S9_PSEHS</name>
<dbReference type="eggNOG" id="ENOG502TIR7">
    <property type="taxonomic scope" value="Eukaryota"/>
</dbReference>
<keyword evidence="2" id="KW-0812">Transmembrane</keyword>
<feature type="compositionally biased region" description="Low complexity" evidence="1">
    <location>
        <begin position="175"/>
        <end position="197"/>
    </location>
</feature>
<dbReference type="EMBL" id="DF238776">
    <property type="protein sequence ID" value="GAC93450.1"/>
    <property type="molecule type" value="Genomic_DNA"/>
</dbReference>
<feature type="compositionally biased region" description="Basic and acidic residues" evidence="1">
    <location>
        <begin position="229"/>
        <end position="242"/>
    </location>
</feature>
<feature type="compositionally biased region" description="Basic and acidic residues" evidence="1">
    <location>
        <begin position="33"/>
        <end position="50"/>
    </location>
</feature>